<organism evidence="3 4">
    <name type="scientific">Ceratopteris richardii</name>
    <name type="common">Triangle waterfern</name>
    <dbReference type="NCBI Taxonomy" id="49495"/>
    <lineage>
        <taxon>Eukaryota</taxon>
        <taxon>Viridiplantae</taxon>
        <taxon>Streptophyta</taxon>
        <taxon>Embryophyta</taxon>
        <taxon>Tracheophyta</taxon>
        <taxon>Polypodiopsida</taxon>
        <taxon>Polypodiidae</taxon>
        <taxon>Polypodiales</taxon>
        <taxon>Pteridineae</taxon>
        <taxon>Pteridaceae</taxon>
        <taxon>Parkerioideae</taxon>
        <taxon>Ceratopteris</taxon>
    </lineage>
</organism>
<dbReference type="SUPFAM" id="SSF49562">
    <property type="entry name" value="C2 domain (Calcium/lipid-binding domain, CaLB)"/>
    <property type="match status" value="1"/>
</dbReference>
<dbReference type="InterPro" id="IPR035892">
    <property type="entry name" value="C2_domain_sf"/>
</dbReference>
<dbReference type="PROSITE" id="PS50004">
    <property type="entry name" value="C2"/>
    <property type="match status" value="1"/>
</dbReference>
<feature type="region of interest" description="Disordered" evidence="1">
    <location>
        <begin position="67"/>
        <end position="98"/>
    </location>
</feature>
<feature type="compositionally biased region" description="Pro residues" evidence="1">
    <location>
        <begin position="246"/>
        <end position="261"/>
    </location>
</feature>
<dbReference type="PANTHER" id="PTHR32246">
    <property type="entry name" value="INGRESSION PROTEIN FIC1"/>
    <property type="match status" value="1"/>
</dbReference>
<dbReference type="GO" id="GO:0006952">
    <property type="term" value="P:defense response"/>
    <property type="evidence" value="ECO:0007669"/>
    <property type="project" value="InterPro"/>
</dbReference>
<dbReference type="PANTHER" id="PTHR32246:SF88">
    <property type="entry name" value="PROTEIN SRC2 HOMOLOG"/>
    <property type="match status" value="1"/>
</dbReference>
<sequence length="288" mass="31756">MAQQRRQNYGYGVTRNANGRAQKWQEIELMIMSAQDLKRPWLQLGRMKAYAVVYVDGLRGEKEEAAFTKKEGTKDDERVAEKGNEREGARTRVDEHGGENPVWNDVVRVKAREEQLRKGSLTCLTVDIYSRRAAGQLFACFAGDVLVGSVRILLSGVIKDGGGGGAASAAPPNPIHCLACWVRLPSGDPHGILNVWIPPSGRFLRRQMDSQEFRRTLAWPSSSNSCSSPSPPKCSVSSNCSRTDPPILPPPPLPFRVPPSSSPDVSPANSLYRPHGPPYEEETFIFDV</sequence>
<evidence type="ECO:0000259" key="2">
    <source>
        <dbReference type="PROSITE" id="PS50004"/>
    </source>
</evidence>
<evidence type="ECO:0000313" key="4">
    <source>
        <dbReference type="Proteomes" id="UP000825935"/>
    </source>
</evidence>
<dbReference type="OrthoDB" id="270970at2759"/>
<dbReference type="Gene3D" id="2.60.40.150">
    <property type="entry name" value="C2 domain"/>
    <property type="match status" value="1"/>
</dbReference>
<dbReference type="SMART" id="SM00239">
    <property type="entry name" value="C2"/>
    <property type="match status" value="1"/>
</dbReference>
<gene>
    <name evidence="3" type="ORF">KP509_35G051000</name>
</gene>
<name>A0A8T2QFJ3_CERRI</name>
<evidence type="ECO:0000313" key="3">
    <source>
        <dbReference type="EMBL" id="KAH7282872.1"/>
    </source>
</evidence>
<keyword evidence="4" id="KW-1185">Reference proteome</keyword>
<evidence type="ECO:0000256" key="1">
    <source>
        <dbReference type="SAM" id="MobiDB-lite"/>
    </source>
</evidence>
<feature type="domain" description="C2" evidence="2">
    <location>
        <begin position="7"/>
        <end position="167"/>
    </location>
</feature>
<dbReference type="Proteomes" id="UP000825935">
    <property type="component" value="Chromosome 35"/>
</dbReference>
<dbReference type="EMBL" id="CM035440">
    <property type="protein sequence ID" value="KAH7282872.1"/>
    <property type="molecule type" value="Genomic_DNA"/>
</dbReference>
<feature type="compositionally biased region" description="Low complexity" evidence="1">
    <location>
        <begin position="220"/>
        <end position="241"/>
    </location>
</feature>
<feature type="region of interest" description="Disordered" evidence="1">
    <location>
        <begin position="219"/>
        <end position="278"/>
    </location>
</feature>
<dbReference type="InterPro" id="IPR000008">
    <property type="entry name" value="C2_dom"/>
</dbReference>
<dbReference type="InterPro" id="IPR044750">
    <property type="entry name" value="C2_SRC2/BAP"/>
</dbReference>
<dbReference type="AlphaFoldDB" id="A0A8T2QFJ3"/>
<dbReference type="CDD" id="cd04051">
    <property type="entry name" value="C2_SRC2_like"/>
    <property type="match status" value="1"/>
</dbReference>
<comment type="caution">
    <text evidence="3">The sequence shown here is derived from an EMBL/GenBank/DDBJ whole genome shotgun (WGS) entry which is preliminary data.</text>
</comment>
<accession>A0A8T2QFJ3</accession>
<protein>
    <recommendedName>
        <fullName evidence="2">C2 domain-containing protein</fullName>
    </recommendedName>
</protein>
<dbReference type="Pfam" id="PF00168">
    <property type="entry name" value="C2"/>
    <property type="match status" value="1"/>
</dbReference>
<proteinExistence type="predicted"/>
<reference evidence="3" key="1">
    <citation type="submission" date="2021-08" db="EMBL/GenBank/DDBJ databases">
        <title>WGS assembly of Ceratopteris richardii.</title>
        <authorList>
            <person name="Marchant D.B."/>
            <person name="Chen G."/>
            <person name="Jenkins J."/>
            <person name="Shu S."/>
            <person name="Leebens-Mack J."/>
            <person name="Grimwood J."/>
            <person name="Schmutz J."/>
            <person name="Soltis P."/>
            <person name="Soltis D."/>
            <person name="Chen Z.-H."/>
        </authorList>
    </citation>
    <scope>NUCLEOTIDE SEQUENCE</scope>
    <source>
        <strain evidence="3">Whitten #5841</strain>
        <tissue evidence="3">Leaf</tissue>
    </source>
</reference>